<reference evidence="1 2" key="1">
    <citation type="submission" date="2018-04" db="EMBL/GenBank/DDBJ databases">
        <title>Aerococcus urinae genomes.</title>
        <authorList>
            <person name="Hilt E."/>
            <person name="Gilbert N.M."/>
            <person name="Thomas-White K."/>
            <person name="Putonti C."/>
            <person name="Lewis A.L."/>
            <person name="Visck K.L."/>
            <person name="Wolfe A.J."/>
        </authorList>
    </citation>
    <scope>NUCLEOTIDE SEQUENCE [LARGE SCALE GENOMIC DNA]</scope>
    <source>
        <strain evidence="1 2">UMB7480</strain>
    </source>
</reference>
<proteinExistence type="predicted"/>
<dbReference type="EMBL" id="QMHM01000107">
    <property type="protein sequence ID" value="RAV74945.1"/>
    <property type="molecule type" value="Genomic_DNA"/>
</dbReference>
<gene>
    <name evidence="1" type="ORF">DBT54_10220</name>
</gene>
<comment type="caution">
    <text evidence="1">The sequence shown here is derived from an EMBL/GenBank/DDBJ whole genome shotgun (WGS) entry which is preliminary data.</text>
</comment>
<protein>
    <submittedName>
        <fullName evidence="1">Uncharacterized protein</fullName>
    </submittedName>
</protein>
<dbReference type="Proteomes" id="UP000251923">
    <property type="component" value="Unassembled WGS sequence"/>
</dbReference>
<evidence type="ECO:0000313" key="2">
    <source>
        <dbReference type="Proteomes" id="UP000251923"/>
    </source>
</evidence>
<accession>A0A329P187</accession>
<organism evidence="1 2">
    <name type="scientific">Aerococcus urinae</name>
    <dbReference type="NCBI Taxonomy" id="1376"/>
    <lineage>
        <taxon>Bacteria</taxon>
        <taxon>Bacillati</taxon>
        <taxon>Bacillota</taxon>
        <taxon>Bacilli</taxon>
        <taxon>Lactobacillales</taxon>
        <taxon>Aerococcaceae</taxon>
        <taxon>Aerococcus</taxon>
    </lineage>
</organism>
<evidence type="ECO:0000313" key="1">
    <source>
        <dbReference type="EMBL" id="RAV74945.1"/>
    </source>
</evidence>
<dbReference type="AlphaFoldDB" id="A0A329P187"/>
<sequence length="86" mass="9202">MPEAPAVINTRCVIPVSPICILFARIRSIPLCFATSDSELRQSTPQSPACSHAGNFPRPSLLSLPDATNGLSAALRDLAMWPLISK</sequence>
<name>A0A329P187_9LACT</name>